<evidence type="ECO:0000313" key="2">
    <source>
        <dbReference type="Proteomes" id="UP000257109"/>
    </source>
</evidence>
<dbReference type="EMBL" id="QJKJ01002594">
    <property type="protein sequence ID" value="RDY02156.1"/>
    <property type="molecule type" value="Genomic_DNA"/>
</dbReference>
<comment type="caution">
    <text evidence="1">The sequence shown here is derived from an EMBL/GenBank/DDBJ whole genome shotgun (WGS) entry which is preliminary data.</text>
</comment>
<proteinExistence type="predicted"/>
<name>A0A371HH82_MUCPR</name>
<dbReference type="Proteomes" id="UP000257109">
    <property type="component" value="Unassembled WGS sequence"/>
</dbReference>
<dbReference type="AlphaFoldDB" id="A0A371HH82"/>
<keyword evidence="2" id="KW-1185">Reference proteome</keyword>
<gene>
    <name evidence="1" type="ORF">CR513_14424</name>
</gene>
<accession>A0A371HH82</accession>
<feature type="non-terminal residue" evidence="1">
    <location>
        <position position="1"/>
    </location>
</feature>
<reference evidence="1" key="1">
    <citation type="submission" date="2018-05" db="EMBL/GenBank/DDBJ databases">
        <title>Draft genome of Mucuna pruriens seed.</title>
        <authorList>
            <person name="Nnadi N.E."/>
            <person name="Vos R."/>
            <person name="Hasami M.H."/>
            <person name="Devisetty U.K."/>
            <person name="Aguiy J.C."/>
        </authorList>
    </citation>
    <scope>NUCLEOTIDE SEQUENCE [LARGE SCALE GENOMIC DNA]</scope>
    <source>
        <strain evidence="1">JCA_2017</strain>
    </source>
</reference>
<protein>
    <submittedName>
        <fullName evidence="1">Uncharacterized protein</fullName>
    </submittedName>
</protein>
<organism evidence="1 2">
    <name type="scientific">Mucuna pruriens</name>
    <name type="common">Velvet bean</name>
    <name type="synonym">Dolichos pruriens</name>
    <dbReference type="NCBI Taxonomy" id="157652"/>
    <lineage>
        <taxon>Eukaryota</taxon>
        <taxon>Viridiplantae</taxon>
        <taxon>Streptophyta</taxon>
        <taxon>Embryophyta</taxon>
        <taxon>Tracheophyta</taxon>
        <taxon>Spermatophyta</taxon>
        <taxon>Magnoliopsida</taxon>
        <taxon>eudicotyledons</taxon>
        <taxon>Gunneridae</taxon>
        <taxon>Pentapetalae</taxon>
        <taxon>rosids</taxon>
        <taxon>fabids</taxon>
        <taxon>Fabales</taxon>
        <taxon>Fabaceae</taxon>
        <taxon>Papilionoideae</taxon>
        <taxon>50 kb inversion clade</taxon>
        <taxon>NPAAA clade</taxon>
        <taxon>indigoferoid/millettioid clade</taxon>
        <taxon>Phaseoleae</taxon>
        <taxon>Mucuna</taxon>
    </lineage>
</organism>
<sequence>MDKTKYHNLARVATCLQEVRIDSNRPLTIWKSISSQALYTPPVTLRELIMFEVVTLITRKEMLKARLVTRVKS</sequence>
<evidence type="ECO:0000313" key="1">
    <source>
        <dbReference type="EMBL" id="RDY02156.1"/>
    </source>
</evidence>